<dbReference type="CDD" id="cd01359">
    <property type="entry name" value="Argininosuccinate_lyase"/>
    <property type="match status" value="1"/>
</dbReference>
<evidence type="ECO:0000256" key="1">
    <source>
        <dbReference type="ARBA" id="ARBA00004941"/>
    </source>
</evidence>
<evidence type="ECO:0000259" key="8">
    <source>
        <dbReference type="Pfam" id="PF14698"/>
    </source>
</evidence>
<evidence type="ECO:0000259" key="7">
    <source>
        <dbReference type="Pfam" id="PF00206"/>
    </source>
</evidence>
<feature type="domain" description="Fumarate lyase N-terminal" evidence="7">
    <location>
        <begin position="89"/>
        <end position="306"/>
    </location>
</feature>
<feature type="domain" description="Argininosuccinate lyase C-terminal" evidence="8">
    <location>
        <begin position="368"/>
        <end position="444"/>
    </location>
</feature>
<dbReference type="Gene3D" id="1.20.200.10">
    <property type="entry name" value="Fumarase/aspartase (Central domain)"/>
    <property type="match status" value="1"/>
</dbReference>
<evidence type="ECO:0000256" key="4">
    <source>
        <dbReference type="ARBA" id="ARBA00022605"/>
    </source>
</evidence>
<dbReference type="InterPro" id="IPR009049">
    <property type="entry name" value="Argininosuccinate_lyase"/>
</dbReference>
<evidence type="ECO:0000256" key="5">
    <source>
        <dbReference type="ARBA" id="ARBA00023239"/>
    </source>
</evidence>
<dbReference type="Gene3D" id="1.10.275.10">
    <property type="entry name" value="Fumarase/aspartase (N-terminal domain)"/>
    <property type="match status" value="1"/>
</dbReference>
<dbReference type="PRINTS" id="PR00145">
    <property type="entry name" value="ARGSUCLYASE"/>
</dbReference>
<proteinExistence type="predicted"/>
<dbReference type="RefSeq" id="WP_185717650.1">
    <property type="nucleotide sequence ID" value="NZ_BAAAWI010000001.1"/>
</dbReference>
<dbReference type="NCBIfam" id="TIGR00838">
    <property type="entry name" value="argH"/>
    <property type="match status" value="1"/>
</dbReference>
<organism evidence="9 10">
    <name type="scientific">Pseudonocardia petroleophila</name>
    <dbReference type="NCBI Taxonomy" id="37331"/>
    <lineage>
        <taxon>Bacteria</taxon>
        <taxon>Bacillati</taxon>
        <taxon>Actinomycetota</taxon>
        <taxon>Actinomycetes</taxon>
        <taxon>Pseudonocardiales</taxon>
        <taxon>Pseudonocardiaceae</taxon>
        <taxon>Pseudonocardia</taxon>
    </lineage>
</organism>
<name>A0A7G7MDM8_9PSEU</name>
<dbReference type="InterPro" id="IPR022761">
    <property type="entry name" value="Fumarate_lyase_N"/>
</dbReference>
<dbReference type="GO" id="GO:0005829">
    <property type="term" value="C:cytosol"/>
    <property type="evidence" value="ECO:0007669"/>
    <property type="project" value="TreeGrafter"/>
</dbReference>
<dbReference type="GO" id="GO:0042450">
    <property type="term" value="P:L-arginine biosynthetic process via ornithine"/>
    <property type="evidence" value="ECO:0007669"/>
    <property type="project" value="UniProtKB-UniRule"/>
</dbReference>
<evidence type="ECO:0000256" key="6">
    <source>
        <dbReference type="NCBIfam" id="TIGR00838"/>
    </source>
</evidence>
<dbReference type="InterPro" id="IPR008948">
    <property type="entry name" value="L-Aspartase-like"/>
</dbReference>
<dbReference type="Pfam" id="PF14698">
    <property type="entry name" value="ASL_C2"/>
    <property type="match status" value="1"/>
</dbReference>
<sequence>MTTPRRTREGGPPQGGPARELVESGFALENADAPFLHRGLNLADISHVLDLARRGIVAPDAERELLALLLDVHEIPAEDFPYDPEFGEAYNSREHYFVGRIGDAAGWLHAGRPRREATRIALRLHLRRQLAELVTEAVAFARVACDRAEEHSHTLLPDQTYLQQAQPSTFGHYLLSFVYSCVRDARRLLDELDWVDCSPGGAGCVNGTRLLEDRSFIAASLGFEGVIEHTRDAMWQVDGLIHVLATASSLLSNFSKLAEDLEIFSSSEFDFVDLDDSFTRSSVLMPNKRNPYALAIVRGASGVIIGRLSGFLAVTKSPSARSDNLIFAYGEVPRALDLTLRITRLFTGVVRTLRVNADRMAEELARGYTQATDLAEHLVQRVGVDYRTAYVVVGRAVRTASRAGIPGGGITGEMIDEAAREHTGHDWGLAGADLSEVLDPWRIVLSRAAQGGAAPDAVAAMIASLRTRLDGLDAEAAARTAGFDRVEDALLETARAVVDHKENRC</sequence>
<keyword evidence="3" id="KW-0055">Arginine biosynthesis</keyword>
<dbReference type="UniPathway" id="UPA00068">
    <property type="reaction ID" value="UER00114"/>
</dbReference>
<gene>
    <name evidence="9" type="primary">argH</name>
    <name evidence="9" type="ORF">H6H00_22215</name>
</gene>
<keyword evidence="5 9" id="KW-0456">Lyase</keyword>
<dbReference type="EMBL" id="CP060131">
    <property type="protein sequence ID" value="QNG50889.1"/>
    <property type="molecule type" value="Genomic_DNA"/>
</dbReference>
<keyword evidence="4" id="KW-0028">Amino-acid biosynthesis</keyword>
<keyword evidence="10" id="KW-1185">Reference proteome</keyword>
<dbReference type="AlphaFoldDB" id="A0A7G7MDM8"/>
<evidence type="ECO:0000313" key="9">
    <source>
        <dbReference type="EMBL" id="QNG50889.1"/>
    </source>
</evidence>
<dbReference type="InterPro" id="IPR029419">
    <property type="entry name" value="Arg_succ_lyase_C"/>
</dbReference>
<dbReference type="PRINTS" id="PR00149">
    <property type="entry name" value="FUMRATELYASE"/>
</dbReference>
<dbReference type="GO" id="GO:0004056">
    <property type="term" value="F:argininosuccinate lyase activity"/>
    <property type="evidence" value="ECO:0007669"/>
    <property type="project" value="UniProtKB-UniRule"/>
</dbReference>
<protein>
    <recommendedName>
        <fullName evidence="2 6">Argininosuccinate lyase</fullName>
        <ecNumber evidence="2 6">4.3.2.1</ecNumber>
    </recommendedName>
</protein>
<accession>A0A7G7MDM8</accession>
<dbReference type="PANTHER" id="PTHR43814">
    <property type="entry name" value="ARGININOSUCCINATE LYASE"/>
    <property type="match status" value="1"/>
</dbReference>
<dbReference type="SUPFAM" id="SSF48557">
    <property type="entry name" value="L-aspartase-like"/>
    <property type="match status" value="1"/>
</dbReference>
<dbReference type="Pfam" id="PF00206">
    <property type="entry name" value="Lyase_1"/>
    <property type="match status" value="1"/>
</dbReference>
<comment type="pathway">
    <text evidence="1">Amino-acid biosynthesis; L-arginine biosynthesis; L-arginine from L-ornithine and carbamoyl phosphate: step 3/3.</text>
</comment>
<dbReference type="InterPro" id="IPR024083">
    <property type="entry name" value="Fumarase/histidase_N"/>
</dbReference>
<dbReference type="Gene3D" id="1.10.40.30">
    <property type="entry name" value="Fumarase/aspartase (C-terminal domain)"/>
    <property type="match status" value="1"/>
</dbReference>
<dbReference type="PANTHER" id="PTHR43814:SF1">
    <property type="entry name" value="ARGININOSUCCINATE LYASE"/>
    <property type="match status" value="1"/>
</dbReference>
<dbReference type="InterPro" id="IPR000362">
    <property type="entry name" value="Fumarate_lyase_fam"/>
</dbReference>
<evidence type="ECO:0000256" key="3">
    <source>
        <dbReference type="ARBA" id="ARBA00022571"/>
    </source>
</evidence>
<dbReference type="EC" id="4.3.2.1" evidence="2 6"/>
<reference evidence="9 10" key="1">
    <citation type="submission" date="2020-08" db="EMBL/GenBank/DDBJ databases">
        <authorList>
            <person name="Mo P."/>
        </authorList>
    </citation>
    <scope>NUCLEOTIDE SEQUENCE [LARGE SCALE GENOMIC DNA]</scope>
    <source>
        <strain evidence="9 10">CGMCC 4.1532</strain>
    </source>
</reference>
<evidence type="ECO:0000313" key="10">
    <source>
        <dbReference type="Proteomes" id="UP000515728"/>
    </source>
</evidence>
<dbReference type="KEGG" id="ppel:H6H00_22215"/>
<dbReference type="Proteomes" id="UP000515728">
    <property type="component" value="Chromosome"/>
</dbReference>
<evidence type="ECO:0000256" key="2">
    <source>
        <dbReference type="ARBA" id="ARBA00012338"/>
    </source>
</evidence>